<evidence type="ECO:0000313" key="1">
    <source>
        <dbReference type="EMBL" id="KAK6292796.1"/>
    </source>
</evidence>
<dbReference type="Proteomes" id="UP001356427">
    <property type="component" value="Unassembled WGS sequence"/>
</dbReference>
<protein>
    <submittedName>
        <fullName evidence="1">Uncharacterized protein</fullName>
    </submittedName>
</protein>
<evidence type="ECO:0000313" key="2">
    <source>
        <dbReference type="Proteomes" id="UP001356427"/>
    </source>
</evidence>
<gene>
    <name evidence="1" type="ORF">J4Q44_G00362970</name>
</gene>
<name>A0AAN8KUF0_9TELE</name>
<dbReference type="EMBL" id="JAGTTL010000037">
    <property type="protein sequence ID" value="KAK6292796.1"/>
    <property type="molecule type" value="Genomic_DNA"/>
</dbReference>
<comment type="caution">
    <text evidence="1">The sequence shown here is derived from an EMBL/GenBank/DDBJ whole genome shotgun (WGS) entry which is preliminary data.</text>
</comment>
<accession>A0AAN8KUF0</accession>
<proteinExistence type="predicted"/>
<sequence length="102" mass="11036">MISFLESCSPELLLRSGIADYSRGQYPSLHPSGLSPHPDLKPLFCLPRSSFYEAETGAGALHSLVTDEAVSWWSRNGRSPSKAICKVSSSKICRAGKIVSPI</sequence>
<keyword evidence="2" id="KW-1185">Reference proteome</keyword>
<dbReference type="AlphaFoldDB" id="A0AAN8KUF0"/>
<reference evidence="1 2" key="1">
    <citation type="submission" date="2021-04" db="EMBL/GenBank/DDBJ databases">
        <authorList>
            <person name="De Guttry C."/>
            <person name="Zahm M."/>
            <person name="Klopp C."/>
            <person name="Cabau C."/>
            <person name="Louis A."/>
            <person name="Berthelot C."/>
            <person name="Parey E."/>
            <person name="Roest Crollius H."/>
            <person name="Montfort J."/>
            <person name="Robinson-Rechavi M."/>
            <person name="Bucao C."/>
            <person name="Bouchez O."/>
            <person name="Gislard M."/>
            <person name="Lluch J."/>
            <person name="Milhes M."/>
            <person name="Lampietro C."/>
            <person name="Lopez Roques C."/>
            <person name="Donnadieu C."/>
            <person name="Braasch I."/>
            <person name="Desvignes T."/>
            <person name="Postlethwait J."/>
            <person name="Bobe J."/>
            <person name="Wedekind C."/>
            <person name="Guiguen Y."/>
        </authorList>
    </citation>
    <scope>NUCLEOTIDE SEQUENCE [LARGE SCALE GENOMIC DNA]</scope>
    <source>
        <strain evidence="1">Cs_M1</strain>
        <tissue evidence="1">Blood</tissue>
    </source>
</reference>
<organism evidence="1 2">
    <name type="scientific">Coregonus suidteri</name>
    <dbReference type="NCBI Taxonomy" id="861788"/>
    <lineage>
        <taxon>Eukaryota</taxon>
        <taxon>Metazoa</taxon>
        <taxon>Chordata</taxon>
        <taxon>Craniata</taxon>
        <taxon>Vertebrata</taxon>
        <taxon>Euteleostomi</taxon>
        <taxon>Actinopterygii</taxon>
        <taxon>Neopterygii</taxon>
        <taxon>Teleostei</taxon>
        <taxon>Protacanthopterygii</taxon>
        <taxon>Salmoniformes</taxon>
        <taxon>Salmonidae</taxon>
        <taxon>Coregoninae</taxon>
        <taxon>Coregonus</taxon>
    </lineage>
</organism>